<dbReference type="EMBL" id="CP117826">
    <property type="protein sequence ID" value="XCC63148.1"/>
    <property type="molecule type" value="Genomic_DNA"/>
</dbReference>
<dbReference type="Gene3D" id="1.10.10.10">
    <property type="entry name" value="Winged helix-like DNA-binding domain superfamily/Winged helix DNA-binding domain"/>
    <property type="match status" value="1"/>
</dbReference>
<dbReference type="GO" id="GO:0003700">
    <property type="term" value="F:DNA-binding transcription factor activity"/>
    <property type="evidence" value="ECO:0007669"/>
    <property type="project" value="TreeGrafter"/>
</dbReference>
<dbReference type="AlphaFoldDB" id="A0AAU8AAL0"/>
<accession>A0AAU8AAL0</accession>
<dbReference type="InterPro" id="IPR036390">
    <property type="entry name" value="WH_DNA-bd_sf"/>
</dbReference>
<dbReference type="Pfam" id="PF02082">
    <property type="entry name" value="Rrf2"/>
    <property type="match status" value="1"/>
</dbReference>
<proteinExistence type="predicted"/>
<reference evidence="1" key="1">
    <citation type="submission" date="2023-02" db="EMBL/GenBank/DDBJ databases">
        <title>Gut commensal Christensenella minuta modulates host metabolism via a new class of secondary bile acids.</title>
        <authorList>
            <person name="Liu C."/>
        </authorList>
    </citation>
    <scope>NUCLEOTIDE SEQUENCE</scope>
    <source>
        <strain evidence="1">CA70</strain>
    </source>
</reference>
<name>A0AAU8AAL0_9FIRM</name>
<dbReference type="PANTHER" id="PTHR33221">
    <property type="entry name" value="WINGED HELIX-TURN-HELIX TRANSCRIPTIONAL REGULATOR, RRF2 FAMILY"/>
    <property type="match status" value="1"/>
</dbReference>
<dbReference type="RefSeq" id="WP_079547001.1">
    <property type="nucleotide sequence ID" value="NZ_CP117826.1"/>
</dbReference>
<gene>
    <name evidence="1" type="ORF">PUP29_04330</name>
</gene>
<organism evidence="1">
    <name type="scientific">Christensenella massiliensis</name>
    <dbReference type="NCBI Taxonomy" id="1805714"/>
    <lineage>
        <taxon>Bacteria</taxon>
        <taxon>Bacillati</taxon>
        <taxon>Bacillota</taxon>
        <taxon>Clostridia</taxon>
        <taxon>Christensenellales</taxon>
        <taxon>Christensenellaceae</taxon>
        <taxon>Christensenella</taxon>
    </lineage>
</organism>
<dbReference type="PANTHER" id="PTHR33221:SF15">
    <property type="entry name" value="HTH-TYPE TRANSCRIPTIONAL REGULATOR YWGB-RELATED"/>
    <property type="match status" value="1"/>
</dbReference>
<dbReference type="SUPFAM" id="SSF46785">
    <property type="entry name" value="Winged helix' DNA-binding domain"/>
    <property type="match status" value="1"/>
</dbReference>
<dbReference type="PROSITE" id="PS51197">
    <property type="entry name" value="HTH_RRF2_2"/>
    <property type="match status" value="1"/>
</dbReference>
<dbReference type="InterPro" id="IPR036388">
    <property type="entry name" value="WH-like_DNA-bd_sf"/>
</dbReference>
<protein>
    <submittedName>
        <fullName evidence="1">Rrf2 family transcriptional regulator</fullName>
    </submittedName>
</protein>
<evidence type="ECO:0000313" key="1">
    <source>
        <dbReference type="EMBL" id="XCC63148.1"/>
    </source>
</evidence>
<dbReference type="InterPro" id="IPR000944">
    <property type="entry name" value="Tscrpt_reg_Rrf2"/>
</dbReference>
<sequence length="145" mass="16483">MESIAMKVTTIYAAQILGYLTAKEEPLATAKEIVAQVGVTYQYCMKILNEMRHAGLLVSEQGCRGGFRLGKAAEKISLYDVVSLFERDYAKLHGRDFLPDDSFSRVMDYILEIEAEKMKHLTIREIYSCDKCRLKMLVESCGQEI</sequence>
<dbReference type="GO" id="GO:0005829">
    <property type="term" value="C:cytosol"/>
    <property type="evidence" value="ECO:0007669"/>
    <property type="project" value="TreeGrafter"/>
</dbReference>